<sequence>MLLRVGEHILHAVVDANGNYEIDIDLDKSEKNNLIKLFAQGGTQKDVALISQLGEFAGLVEAVGQGNTVESSEYFGINITNVTTAEYAFIVEGGSVLTYEAELAAAQAHVDREEKLEVAALLKAAIDHGQALPDGIDSTLELASDFREAQKMLKALRKLGPELMAKLREIKGEVIACGGWSYRPTLWGVIMKRAVMLPS</sequence>
<organism evidence="1 2">
    <name type="scientific">Pseudoalteromonas luteoviolacea NCIMB 1942</name>
    <dbReference type="NCBI Taxonomy" id="1365253"/>
    <lineage>
        <taxon>Bacteria</taxon>
        <taxon>Pseudomonadati</taxon>
        <taxon>Pseudomonadota</taxon>
        <taxon>Gammaproteobacteria</taxon>
        <taxon>Alteromonadales</taxon>
        <taxon>Pseudoalteromonadaceae</taxon>
        <taxon>Pseudoalteromonas</taxon>
    </lineage>
</organism>
<reference evidence="1 2" key="1">
    <citation type="submission" date="2013-07" db="EMBL/GenBank/DDBJ databases">
        <title>Comparative Genomic and Metabolomic Analysis of Twelve Strains of Pseudoalteromonas luteoviolacea.</title>
        <authorList>
            <person name="Vynne N.G."/>
            <person name="Mansson M."/>
            <person name="Gram L."/>
        </authorList>
    </citation>
    <scope>NUCLEOTIDE SEQUENCE [LARGE SCALE GENOMIC DNA]</scope>
    <source>
        <strain evidence="1 2">NCIMB 1942</strain>
    </source>
</reference>
<accession>A0A162A977</accession>
<name>A0A162A977_9GAMM</name>
<comment type="caution">
    <text evidence="1">The sequence shown here is derived from an EMBL/GenBank/DDBJ whole genome shotgun (WGS) entry which is preliminary data.</text>
</comment>
<protein>
    <submittedName>
        <fullName evidence="1">Uncharacterized protein</fullName>
    </submittedName>
</protein>
<dbReference type="EMBL" id="AUXT01000172">
    <property type="protein sequence ID" value="KZN46113.1"/>
    <property type="molecule type" value="Genomic_DNA"/>
</dbReference>
<gene>
    <name evidence="1" type="ORF">N482_02410</name>
</gene>
<evidence type="ECO:0000313" key="1">
    <source>
        <dbReference type="EMBL" id="KZN46113.1"/>
    </source>
</evidence>
<dbReference type="PATRIC" id="fig|1365253.3.peg.3141"/>
<dbReference type="Proteomes" id="UP000076587">
    <property type="component" value="Unassembled WGS sequence"/>
</dbReference>
<proteinExistence type="predicted"/>
<dbReference type="AlphaFoldDB" id="A0A162A977"/>
<evidence type="ECO:0000313" key="2">
    <source>
        <dbReference type="Proteomes" id="UP000076587"/>
    </source>
</evidence>